<keyword evidence="3" id="KW-1185">Reference proteome</keyword>
<evidence type="ECO:0000313" key="3">
    <source>
        <dbReference type="Proteomes" id="UP001642540"/>
    </source>
</evidence>
<gene>
    <name evidence="2" type="ORF">ODALV1_LOCUS26324</name>
</gene>
<evidence type="ECO:0000256" key="1">
    <source>
        <dbReference type="SAM" id="Phobius"/>
    </source>
</evidence>
<reference evidence="2 3" key="1">
    <citation type="submission" date="2024-08" db="EMBL/GenBank/DDBJ databases">
        <authorList>
            <person name="Cucini C."/>
            <person name="Frati F."/>
        </authorList>
    </citation>
    <scope>NUCLEOTIDE SEQUENCE [LARGE SCALE GENOMIC DNA]</scope>
</reference>
<organism evidence="2 3">
    <name type="scientific">Orchesella dallaii</name>
    <dbReference type="NCBI Taxonomy" id="48710"/>
    <lineage>
        <taxon>Eukaryota</taxon>
        <taxon>Metazoa</taxon>
        <taxon>Ecdysozoa</taxon>
        <taxon>Arthropoda</taxon>
        <taxon>Hexapoda</taxon>
        <taxon>Collembola</taxon>
        <taxon>Entomobryomorpha</taxon>
        <taxon>Entomobryoidea</taxon>
        <taxon>Orchesellidae</taxon>
        <taxon>Orchesellinae</taxon>
        <taxon>Orchesella</taxon>
    </lineage>
</organism>
<comment type="caution">
    <text evidence="2">The sequence shown here is derived from an EMBL/GenBank/DDBJ whole genome shotgun (WGS) entry which is preliminary data.</text>
</comment>
<feature type="transmembrane region" description="Helical" evidence="1">
    <location>
        <begin position="82"/>
        <end position="103"/>
    </location>
</feature>
<evidence type="ECO:0008006" key="4">
    <source>
        <dbReference type="Google" id="ProtNLM"/>
    </source>
</evidence>
<accession>A0ABP1RUL5</accession>
<dbReference type="EMBL" id="CAXLJM020000111">
    <property type="protein sequence ID" value="CAL8136187.1"/>
    <property type="molecule type" value="Genomic_DNA"/>
</dbReference>
<feature type="transmembrane region" description="Helical" evidence="1">
    <location>
        <begin position="44"/>
        <end position="66"/>
    </location>
</feature>
<feature type="transmembrane region" description="Helical" evidence="1">
    <location>
        <begin position="190"/>
        <end position="211"/>
    </location>
</feature>
<proteinExistence type="predicted"/>
<keyword evidence="1" id="KW-0812">Transmembrane</keyword>
<protein>
    <recommendedName>
        <fullName evidence="4">Gustatory receptor</fullName>
    </recommendedName>
</protein>
<feature type="transmembrane region" description="Helical" evidence="1">
    <location>
        <begin position="270"/>
        <end position="293"/>
    </location>
</feature>
<feature type="transmembrane region" description="Helical" evidence="1">
    <location>
        <begin position="299"/>
        <end position="319"/>
    </location>
</feature>
<feature type="transmembrane region" description="Helical" evidence="1">
    <location>
        <begin position="147"/>
        <end position="170"/>
    </location>
</feature>
<name>A0ABP1RUL5_9HEXA</name>
<evidence type="ECO:0000313" key="2">
    <source>
        <dbReference type="EMBL" id="CAL8136187.1"/>
    </source>
</evidence>
<dbReference type="Proteomes" id="UP001642540">
    <property type="component" value="Unassembled WGS sequence"/>
</dbReference>
<keyword evidence="1" id="KW-0472">Membrane</keyword>
<keyword evidence="1" id="KW-1133">Transmembrane helix</keyword>
<sequence length="400" mass="45531">MITELYKLSIQITKALLFYIPHVPLTWSEDYRQFCISYTKWKGALYVASIIDLIVAIAGGNLYVLITRNYFHFGPSLNADQLLIVGFGSGSVIFTQGVFLVLCRRIHVAIIGINSVFSLAEEMTRRYRPNEITENGMFLTRDGKDTIGTVACFIALFAAISPLTLSMFFLWHNLDPLDIALEDALPDAKYWSWSTILLVFSIRFICVQIGMAQGLQIILTMASMAGGGIWNLMHCMQILLNDIESEEEFLDFYIRFGLAFKLLRVVLDDLVLIVLTAAHWGFALGIWLCISGYNKISLIMYVALVFGIGSGFIAMLVAFRKFKMGIEMADEILEKRRLEARMKFVDMKTKRMKIISRRLNALTVVLQLRFGSFYPLTTEYFMEFINGLMAQVVDFLVVFK</sequence>